<dbReference type="OrthoDB" id="5445630at2"/>
<evidence type="ECO:0000313" key="2">
    <source>
        <dbReference type="EMBL" id="QCP52388.1"/>
    </source>
</evidence>
<feature type="compositionally biased region" description="Polar residues" evidence="1">
    <location>
        <begin position="90"/>
        <end position="106"/>
    </location>
</feature>
<organism evidence="2 3">
    <name type="scientific">Trinickia violacea</name>
    <dbReference type="NCBI Taxonomy" id="2571746"/>
    <lineage>
        <taxon>Bacteria</taxon>
        <taxon>Pseudomonadati</taxon>
        <taxon>Pseudomonadota</taxon>
        <taxon>Betaproteobacteria</taxon>
        <taxon>Burkholderiales</taxon>
        <taxon>Burkholderiaceae</taxon>
        <taxon>Trinickia</taxon>
    </lineage>
</organism>
<protein>
    <submittedName>
        <fullName evidence="2">Uncharacterized protein</fullName>
    </submittedName>
</protein>
<dbReference type="KEGG" id="tvl:FAZ95_24730"/>
<evidence type="ECO:0000256" key="1">
    <source>
        <dbReference type="SAM" id="MobiDB-lite"/>
    </source>
</evidence>
<evidence type="ECO:0000313" key="3">
    <source>
        <dbReference type="Proteomes" id="UP000298656"/>
    </source>
</evidence>
<accession>A0A4P8IT57</accession>
<reference evidence="2 3" key="1">
    <citation type="submission" date="2019-05" db="EMBL/GenBank/DDBJ databases">
        <title>Burkholderia sp. DHOD12, isolated from subtropical forest soil.</title>
        <authorList>
            <person name="Gao Z.-H."/>
            <person name="Qiu L.-H."/>
        </authorList>
    </citation>
    <scope>NUCLEOTIDE SEQUENCE [LARGE SCALE GENOMIC DNA]</scope>
    <source>
        <strain evidence="2 3">DHOD12</strain>
    </source>
</reference>
<dbReference type="RefSeq" id="WP_137335161.1">
    <property type="nucleotide sequence ID" value="NZ_CP040078.1"/>
</dbReference>
<name>A0A4P8IT57_9BURK</name>
<gene>
    <name evidence="2" type="ORF">FAZ95_24730</name>
</gene>
<dbReference type="AlphaFoldDB" id="A0A4P8IT57"/>
<dbReference type="EMBL" id="CP040078">
    <property type="protein sequence ID" value="QCP52388.1"/>
    <property type="molecule type" value="Genomic_DNA"/>
</dbReference>
<feature type="region of interest" description="Disordered" evidence="1">
    <location>
        <begin position="72"/>
        <end position="106"/>
    </location>
</feature>
<sequence>MAPFLVDQAGGLANLTDGQRAAIVGASMLLGGLTAGLARQNVAGGANAATNESLNNSTNPEDIVHGKDLIPLEGGGGGNGGDIVSEVPPVSTSGSADADSVTTPATNNAGATLGDILAPNGQLVGYVNQGAGANIRTVTPDQFSQIESQLMQDATPVATSPSYARNGGTYYQMPDGTIFGIRQSATSGTTIDVIQSNNPSLPPGFKVHQK</sequence>
<proteinExistence type="predicted"/>
<dbReference type="Proteomes" id="UP000298656">
    <property type="component" value="Chromosome 2"/>
</dbReference>
<keyword evidence="3" id="KW-1185">Reference proteome</keyword>